<dbReference type="Gene3D" id="3.40.50.2000">
    <property type="entry name" value="Glycogen Phosphorylase B"/>
    <property type="match status" value="2"/>
</dbReference>
<comment type="caution">
    <text evidence="1">The sequence shown here is derived from an EMBL/GenBank/DDBJ whole genome shotgun (WGS) entry which is preliminary data.</text>
</comment>
<protein>
    <submittedName>
        <fullName evidence="1">GDP-mannose:glycolipid 4-beta-D-mannosyltransferase</fullName>
    </submittedName>
</protein>
<name>A0A919U3Q8_9CELL</name>
<dbReference type="Proteomes" id="UP000632740">
    <property type="component" value="Unassembled WGS sequence"/>
</dbReference>
<sequence>MTGVPDVLVVLHTLRAPDGTTRYVDHMLESAPTGVEPWTFSWRRALLARYDVLHVHWPETLVRHPSRPLRAARYGLLLLLLRRLRARRVAVLRTVHNQQPHESGHRWEGRALRRLDERTDFWITLNDSTDVPAGAAAMTIPHGHYVGRLADGELPAAEHGRLLFFGLLRRYKGVERLVDLVPDLPDDLTLRVVGKPVDATVADRVRDAARRSDRVTANLAFVPDDELAAEVSRAELVVLPYEEMFNSGAVLVALSLRRPVLVPCSPTTRALGTEVGPGWVHLYDGELQPDDVVRAVAATRAGERPPPDLTARSWADVGRRHAVAYRRALELRRATPRGASLVRDGDG</sequence>
<evidence type="ECO:0000313" key="1">
    <source>
        <dbReference type="EMBL" id="GIG22672.1"/>
    </source>
</evidence>
<dbReference type="EMBL" id="BONK01000012">
    <property type="protein sequence ID" value="GIG22672.1"/>
    <property type="molecule type" value="Genomic_DNA"/>
</dbReference>
<dbReference type="AlphaFoldDB" id="A0A919U3Q8"/>
<dbReference type="Pfam" id="PF13692">
    <property type="entry name" value="Glyco_trans_1_4"/>
    <property type="match status" value="1"/>
</dbReference>
<evidence type="ECO:0000313" key="2">
    <source>
        <dbReference type="Proteomes" id="UP000632740"/>
    </source>
</evidence>
<gene>
    <name evidence="1" type="primary">gumI_2</name>
    <name evidence="1" type="ORF">Cch01nite_33960</name>
</gene>
<dbReference type="RefSeq" id="WP_203757648.1">
    <property type="nucleotide sequence ID" value="NZ_BONK01000012.1"/>
</dbReference>
<organism evidence="1 2">
    <name type="scientific">Cellulomonas chitinilytica</name>
    <dbReference type="NCBI Taxonomy" id="398759"/>
    <lineage>
        <taxon>Bacteria</taxon>
        <taxon>Bacillati</taxon>
        <taxon>Actinomycetota</taxon>
        <taxon>Actinomycetes</taxon>
        <taxon>Micrococcales</taxon>
        <taxon>Cellulomonadaceae</taxon>
        <taxon>Cellulomonas</taxon>
    </lineage>
</organism>
<reference evidence="1" key="1">
    <citation type="submission" date="2021-01" db="EMBL/GenBank/DDBJ databases">
        <title>Whole genome shotgun sequence of Cellulomonas chitinilytica NBRC 110799.</title>
        <authorList>
            <person name="Komaki H."/>
            <person name="Tamura T."/>
        </authorList>
    </citation>
    <scope>NUCLEOTIDE SEQUENCE</scope>
    <source>
        <strain evidence="1">NBRC 110799</strain>
    </source>
</reference>
<accession>A0A919U3Q8</accession>
<proteinExistence type="predicted"/>
<dbReference type="SUPFAM" id="SSF53756">
    <property type="entry name" value="UDP-Glycosyltransferase/glycogen phosphorylase"/>
    <property type="match status" value="1"/>
</dbReference>
<keyword evidence="2" id="KW-1185">Reference proteome</keyword>